<dbReference type="AlphaFoldDB" id="A0A1H0QEP4"/>
<accession>A0A1H0QEP4</accession>
<name>A0A1H0QEP4_9BURK</name>
<dbReference type="Proteomes" id="UP000199317">
    <property type="component" value="Unassembled WGS sequence"/>
</dbReference>
<keyword evidence="2" id="KW-1185">Reference proteome</keyword>
<evidence type="ECO:0000313" key="1">
    <source>
        <dbReference type="EMBL" id="SDP15787.1"/>
    </source>
</evidence>
<dbReference type="EMBL" id="FNJL01000008">
    <property type="protein sequence ID" value="SDP15787.1"/>
    <property type="molecule type" value="Genomic_DNA"/>
</dbReference>
<proteinExistence type="predicted"/>
<reference evidence="2" key="1">
    <citation type="submission" date="2016-10" db="EMBL/GenBank/DDBJ databases">
        <authorList>
            <person name="Varghese N."/>
            <person name="Submissions S."/>
        </authorList>
    </citation>
    <scope>NUCLEOTIDE SEQUENCE [LARGE SCALE GENOMIC DNA]</scope>
    <source>
        <strain evidence="2">DSM 17101</strain>
    </source>
</reference>
<sequence>MWAAVVVILFAGIPFIDMDLSTIQFDASRSQQCKVDVAVPQDTRWSNAFITRNNQSARVPVWWFLPAIARS</sequence>
<protein>
    <submittedName>
        <fullName evidence="1">Uncharacterized protein</fullName>
    </submittedName>
</protein>
<organism evidence="1 2">
    <name type="scientific">Paracidovorax cattleyae</name>
    <dbReference type="NCBI Taxonomy" id="80868"/>
    <lineage>
        <taxon>Bacteria</taxon>
        <taxon>Pseudomonadati</taxon>
        <taxon>Pseudomonadota</taxon>
        <taxon>Betaproteobacteria</taxon>
        <taxon>Burkholderiales</taxon>
        <taxon>Comamonadaceae</taxon>
        <taxon>Paracidovorax</taxon>
    </lineage>
</organism>
<evidence type="ECO:0000313" key="2">
    <source>
        <dbReference type="Proteomes" id="UP000199317"/>
    </source>
</evidence>
<gene>
    <name evidence="1" type="ORF">SAMN04489708_10873</name>
</gene>